<evidence type="ECO:0000256" key="3">
    <source>
        <dbReference type="ARBA" id="ARBA00022777"/>
    </source>
</evidence>
<feature type="compositionally biased region" description="Basic residues" evidence="5">
    <location>
        <begin position="582"/>
        <end position="595"/>
    </location>
</feature>
<feature type="compositionally biased region" description="Basic residues" evidence="5">
    <location>
        <begin position="527"/>
        <end position="536"/>
    </location>
</feature>
<dbReference type="Pfam" id="PF02782">
    <property type="entry name" value="FGGY_C"/>
    <property type="match status" value="1"/>
</dbReference>
<evidence type="ECO:0000256" key="6">
    <source>
        <dbReference type="SAM" id="Phobius"/>
    </source>
</evidence>
<feature type="transmembrane region" description="Helical" evidence="6">
    <location>
        <begin position="652"/>
        <end position="675"/>
    </location>
</feature>
<keyword evidence="6" id="KW-0812">Transmembrane</keyword>
<dbReference type="AlphaFoldDB" id="A0A3Q3E2A8"/>
<reference evidence="9" key="1">
    <citation type="submission" date="2025-08" db="UniProtKB">
        <authorList>
            <consortium name="Ensembl"/>
        </authorList>
    </citation>
    <scope>IDENTIFICATION</scope>
</reference>
<dbReference type="GO" id="GO:0042732">
    <property type="term" value="P:D-xylose metabolic process"/>
    <property type="evidence" value="ECO:0007669"/>
    <property type="project" value="UniProtKB-UniRule"/>
</dbReference>
<evidence type="ECO:0000256" key="5">
    <source>
        <dbReference type="SAM" id="MobiDB-lite"/>
    </source>
</evidence>
<dbReference type="Proteomes" id="UP000261660">
    <property type="component" value="Unplaced"/>
</dbReference>
<feature type="region of interest" description="Disordered" evidence="5">
    <location>
        <begin position="501"/>
        <end position="625"/>
    </location>
</feature>
<evidence type="ECO:0000313" key="9">
    <source>
        <dbReference type="Ensembl" id="ENSLBEP00000001460.1"/>
    </source>
</evidence>
<dbReference type="InterPro" id="IPR042024">
    <property type="entry name" value="D-XK_euk"/>
</dbReference>
<protein>
    <recommendedName>
        <fullName evidence="4">Xylulose kinase</fullName>
        <ecNumber evidence="4">2.7.1.17</ecNumber>
    </recommendedName>
</protein>
<dbReference type="SUPFAM" id="SSF53067">
    <property type="entry name" value="Actin-like ATPase domain"/>
    <property type="match status" value="2"/>
</dbReference>
<evidence type="ECO:0000256" key="1">
    <source>
        <dbReference type="ARBA" id="ARBA00009156"/>
    </source>
</evidence>
<dbReference type="CDD" id="cd07776">
    <property type="entry name" value="ASKHA_NBD_FGGY_SpXK-like"/>
    <property type="match status" value="1"/>
</dbReference>
<keyword evidence="4" id="KW-0859">Xylose metabolism</keyword>
<keyword evidence="6" id="KW-1133">Transmembrane helix</keyword>
<organism evidence="9 10">
    <name type="scientific">Labrus bergylta</name>
    <name type="common">ballan wrasse</name>
    <dbReference type="NCBI Taxonomy" id="56723"/>
    <lineage>
        <taxon>Eukaryota</taxon>
        <taxon>Metazoa</taxon>
        <taxon>Chordata</taxon>
        <taxon>Craniata</taxon>
        <taxon>Vertebrata</taxon>
        <taxon>Euteleostomi</taxon>
        <taxon>Actinopterygii</taxon>
        <taxon>Neopterygii</taxon>
        <taxon>Teleostei</taxon>
        <taxon>Neoteleostei</taxon>
        <taxon>Acanthomorphata</taxon>
        <taxon>Eupercaria</taxon>
        <taxon>Labriformes</taxon>
        <taxon>Labridae</taxon>
        <taxon>Labrus</taxon>
    </lineage>
</organism>
<evidence type="ECO:0000256" key="4">
    <source>
        <dbReference type="RuleBase" id="RU367058"/>
    </source>
</evidence>
<feature type="compositionally biased region" description="Basic residues" evidence="5">
    <location>
        <begin position="613"/>
        <end position="624"/>
    </location>
</feature>
<keyword evidence="10" id="KW-1185">Reference proteome</keyword>
<dbReference type="PANTHER" id="PTHR10196">
    <property type="entry name" value="SUGAR KINASE"/>
    <property type="match status" value="1"/>
</dbReference>
<dbReference type="GO" id="GO:0005829">
    <property type="term" value="C:cytosol"/>
    <property type="evidence" value="ECO:0007669"/>
    <property type="project" value="TreeGrafter"/>
</dbReference>
<keyword evidence="3 4" id="KW-0418">Kinase</keyword>
<keyword evidence="4" id="KW-0067">ATP-binding</keyword>
<reference evidence="9" key="2">
    <citation type="submission" date="2025-09" db="UniProtKB">
        <authorList>
            <consortium name="Ensembl"/>
        </authorList>
    </citation>
    <scope>IDENTIFICATION</scope>
</reference>
<feature type="domain" description="Carbohydrate kinase FGGY C-terminal" evidence="8">
    <location>
        <begin position="295"/>
        <end position="478"/>
    </location>
</feature>
<keyword evidence="2 4" id="KW-0808">Transferase</keyword>
<sequence>MAAARDFLYLGFDFSTQQLKVVAVDGNLSVVHQNNVQFDSELPEFRTQGGVHIHADKLTVTSPVLMWVKALDLLLDKMKRAGLDFSRVRALSGSGQQHGSVFWRKGASETLKQLDPDQDLNQLLQDSFSVSDCPVWMDSSSTQQCHELQAAAGGALRLAEITGSRAYERFTGNQIAKLRQTRPNEFQDAERISLVSSFAASLFLGDYAAIDFSDGSGMNLLDIRTRTWSKICLEATAPHLDRLLGTPLPSTSVLGPVSSYFVQRYGFSDGCRVVAFTGDNPASLAGMRLQQGDIAVSLGTSDTVFLWLQQPRPALEGHVFCNPVDWQAYMALLCFKNGSLTRERIRNECTEGSWEHFSASLRDTPLGNNGHIGLYFDTMEITPPAVGVHRFDGDDNEVSSLSPQVEVRALVEGQFLSRRLHGERLGYSIIPGTRVLATGGASSNKEILQVLSDVFNAPVYTIDLSNSTCLGAAYRALHGLVAETGVCFFDVVKKAPEPQLIVTPHPTATGGTHTHTHRDTHRDNTRHTHHTHTQTHTHRDTHTHTETHTHNTHNRETHTQRHTHTHTETHTHRDTHRDTHTHTHTHTHTERHTHRDTHTRDTTHNTHTGGTHTHTHTHTRHTHRDTHTHTETHTHTTHTHTHTVVLYKNQTNNLVCVCVCVCVSVCVSLCVFQVYDTMLRRFARLEERVLQETS</sequence>
<dbReference type="InterPro" id="IPR018485">
    <property type="entry name" value="FGGY_C"/>
</dbReference>
<feature type="compositionally biased region" description="Basic and acidic residues" evidence="5">
    <location>
        <begin position="537"/>
        <end position="581"/>
    </location>
</feature>
<dbReference type="Ensembl" id="ENSLBET00000001561.1">
    <property type="protein sequence ID" value="ENSLBEP00000001460.1"/>
    <property type="gene ID" value="ENSLBEG00000001118.1"/>
</dbReference>
<dbReference type="InParanoid" id="A0A3Q3E2A8"/>
<comment type="similarity">
    <text evidence="1 4">Belongs to the FGGY kinase family.</text>
</comment>
<evidence type="ECO:0000259" key="8">
    <source>
        <dbReference type="Pfam" id="PF02782"/>
    </source>
</evidence>
<dbReference type="GeneTree" id="ENSGT01000000214434"/>
<evidence type="ECO:0000256" key="2">
    <source>
        <dbReference type="ARBA" id="ARBA00022679"/>
    </source>
</evidence>
<dbReference type="GO" id="GO:0004856">
    <property type="term" value="F:D-xylulokinase activity"/>
    <property type="evidence" value="ECO:0007669"/>
    <property type="project" value="UniProtKB-UniRule"/>
</dbReference>
<dbReference type="PANTHER" id="PTHR10196:SF57">
    <property type="entry name" value="XYLULOSE KINASE"/>
    <property type="match status" value="1"/>
</dbReference>
<keyword evidence="4" id="KW-0119">Carbohydrate metabolism</keyword>
<evidence type="ECO:0000313" key="10">
    <source>
        <dbReference type="Proteomes" id="UP000261660"/>
    </source>
</evidence>
<keyword evidence="4" id="KW-0547">Nucleotide-binding</keyword>
<dbReference type="Pfam" id="PF00370">
    <property type="entry name" value="FGGY_N"/>
    <property type="match status" value="1"/>
</dbReference>
<dbReference type="Gene3D" id="3.30.420.40">
    <property type="match status" value="2"/>
</dbReference>
<dbReference type="STRING" id="56723.ENSLBEP00000001460"/>
<dbReference type="EC" id="2.7.1.17" evidence="4"/>
<dbReference type="FunFam" id="3.30.420.40:FF:000118">
    <property type="entry name" value="Xylulose kinase 2"/>
    <property type="match status" value="1"/>
</dbReference>
<comment type="catalytic activity">
    <reaction evidence="4">
        <text>D-xylulose + ATP = D-xylulose 5-phosphate + ADP + H(+)</text>
        <dbReference type="Rhea" id="RHEA:10964"/>
        <dbReference type="ChEBI" id="CHEBI:15378"/>
        <dbReference type="ChEBI" id="CHEBI:17140"/>
        <dbReference type="ChEBI" id="CHEBI:30616"/>
        <dbReference type="ChEBI" id="CHEBI:57737"/>
        <dbReference type="ChEBI" id="CHEBI:456216"/>
        <dbReference type="EC" id="2.7.1.17"/>
    </reaction>
</comment>
<dbReference type="InterPro" id="IPR043129">
    <property type="entry name" value="ATPase_NBD"/>
</dbReference>
<dbReference type="InterPro" id="IPR018484">
    <property type="entry name" value="FGGY_N"/>
</dbReference>
<name>A0A3Q3E2A8_9LABR</name>
<dbReference type="GO" id="GO:0005524">
    <property type="term" value="F:ATP binding"/>
    <property type="evidence" value="ECO:0007669"/>
    <property type="project" value="UniProtKB-KW"/>
</dbReference>
<feature type="domain" description="Carbohydrate kinase FGGY N-terminal" evidence="7">
    <location>
        <begin position="131"/>
        <end position="286"/>
    </location>
</feature>
<comment type="function">
    <text evidence="4">Phosphorylates D-xylulose to produce D-xylulose 5-phosphate, a molecule that may play an important role in the regulation of glucose metabolism and lipogenesis.</text>
</comment>
<dbReference type="GO" id="GO:0005997">
    <property type="term" value="P:xylulose metabolic process"/>
    <property type="evidence" value="ECO:0007669"/>
    <property type="project" value="UniProtKB-UniRule"/>
</dbReference>
<evidence type="ECO:0000259" key="7">
    <source>
        <dbReference type="Pfam" id="PF00370"/>
    </source>
</evidence>
<keyword evidence="6" id="KW-0472">Membrane</keyword>
<proteinExistence type="inferred from homology"/>
<accession>A0A3Q3E2A8</accession>